<feature type="transmembrane region" description="Helical" evidence="1">
    <location>
        <begin position="46"/>
        <end position="68"/>
    </location>
</feature>
<sequence>MGIFIYKFFSLIAARSNQFMSYLMFTEDYIQRTLYISSRGLSRAGLVVLIFSFLNVILSMYGTLLWALDSPGYIFRASNATIADYQDQRNDNPPYIVQLSLDSTEIENTEQKLPQILGAELFNPGLNYTLTGQVTNSRGSPEIVAPTKQAGVGARIWLDDSGFSVSPDSYAMVPLDSPVDGQSFPGACIRFDGGSAVWNCTFSNVFALDFTATIAGRPEVHWSDDYDEQQDSRYILSSRTDNIWTSFGQGGGSALMTQVFTVTKGKRRHMFTESVLKVTMLTTPETPFARQEVTDLVERTWSTNETERSDPLVGRIINSMMGAQSRNVSYNFGANTADNDNKTALQSNWGFYSVESDGTAMYSLISITTTNITLVRSETIDKAPEPFEECDRANYQNEAFGGKVTRTDCASSKASSGRPEFFGQVDTAAVMIAYGLGDGRSNISAQSLDDDVFSWIWNSTETVKSLLVARAYTVSIDPSLVEISVEKLMVAMSRLQLALSCLAFVLAVVVWLGLMIFADAHWASTLLANLIHTTSEASTGVKPGYMSRPPDVTLLSGSQKKVLAVDGKMVTLHNPAFVPMQPLVSPAAYPSDAKNYTETGAYPVGYNDPNAGREGLLSGYRHPDPYTR</sequence>
<feature type="transmembrane region" description="Helical" evidence="1">
    <location>
        <begin position="497"/>
        <end position="518"/>
    </location>
</feature>
<keyword evidence="1" id="KW-0812">Transmembrane</keyword>
<dbReference type="Proteomes" id="UP001152049">
    <property type="component" value="Unassembled WGS sequence"/>
</dbReference>
<evidence type="ECO:0000313" key="2">
    <source>
        <dbReference type="EMBL" id="KAJ4247453.1"/>
    </source>
</evidence>
<keyword evidence="3" id="KW-1185">Reference proteome</keyword>
<dbReference type="EMBL" id="JAOQAZ010000039">
    <property type="protein sequence ID" value="KAJ4247453.1"/>
    <property type="molecule type" value="Genomic_DNA"/>
</dbReference>
<keyword evidence="1" id="KW-1133">Transmembrane helix</keyword>
<proteinExistence type="predicted"/>
<keyword evidence="1" id="KW-0472">Membrane</keyword>
<comment type="caution">
    <text evidence="2">The sequence shown here is derived from an EMBL/GenBank/DDBJ whole genome shotgun (WGS) entry which is preliminary data.</text>
</comment>
<dbReference type="AlphaFoldDB" id="A0A9W8V813"/>
<evidence type="ECO:0000256" key="1">
    <source>
        <dbReference type="SAM" id="Phobius"/>
    </source>
</evidence>
<accession>A0A9W8V813</accession>
<organism evidence="2 3">
    <name type="scientific">Fusarium torreyae</name>
    <dbReference type="NCBI Taxonomy" id="1237075"/>
    <lineage>
        <taxon>Eukaryota</taxon>
        <taxon>Fungi</taxon>
        <taxon>Dikarya</taxon>
        <taxon>Ascomycota</taxon>
        <taxon>Pezizomycotina</taxon>
        <taxon>Sordariomycetes</taxon>
        <taxon>Hypocreomycetidae</taxon>
        <taxon>Hypocreales</taxon>
        <taxon>Nectriaceae</taxon>
        <taxon>Fusarium</taxon>
    </lineage>
</organism>
<dbReference type="OrthoDB" id="5348845at2759"/>
<name>A0A9W8V813_9HYPO</name>
<gene>
    <name evidence="2" type="ORF">NW762_013128</name>
</gene>
<reference evidence="2" key="1">
    <citation type="submission" date="2022-09" db="EMBL/GenBank/DDBJ databases">
        <title>Fusarium specimens isolated from Avocado Roots.</title>
        <authorList>
            <person name="Stajich J."/>
            <person name="Roper C."/>
            <person name="Heimlech-Rivalta G."/>
        </authorList>
    </citation>
    <scope>NUCLEOTIDE SEQUENCE</scope>
    <source>
        <strain evidence="2">CF00136</strain>
    </source>
</reference>
<protein>
    <submittedName>
        <fullName evidence="2">Uncharacterized protein</fullName>
    </submittedName>
</protein>
<evidence type="ECO:0000313" key="3">
    <source>
        <dbReference type="Proteomes" id="UP001152049"/>
    </source>
</evidence>